<accession>A0A4C1TWR1</accession>
<name>A0A4C1TWR1_EUMVA</name>
<proteinExistence type="predicted"/>
<evidence type="ECO:0000313" key="1">
    <source>
        <dbReference type="EMBL" id="GBP18491.1"/>
    </source>
</evidence>
<sequence length="104" mass="11451">MPTVLDVPPRDYIFTATLSSPPNPRPMAHPLATPTVKHLPFAATCCRHGRDPRHIYWPGTHDAVAADDSENRDAFRGFAAYPWRALRHCPLLSNSKLVASAPPA</sequence>
<dbReference type="EMBL" id="BGZK01000097">
    <property type="protein sequence ID" value="GBP18491.1"/>
    <property type="molecule type" value="Genomic_DNA"/>
</dbReference>
<dbReference type="Proteomes" id="UP000299102">
    <property type="component" value="Unassembled WGS sequence"/>
</dbReference>
<reference evidence="1 2" key="1">
    <citation type="journal article" date="2019" name="Commun. Biol.">
        <title>The bagworm genome reveals a unique fibroin gene that provides high tensile strength.</title>
        <authorList>
            <person name="Kono N."/>
            <person name="Nakamura H."/>
            <person name="Ohtoshi R."/>
            <person name="Tomita M."/>
            <person name="Numata K."/>
            <person name="Arakawa K."/>
        </authorList>
    </citation>
    <scope>NUCLEOTIDE SEQUENCE [LARGE SCALE GENOMIC DNA]</scope>
</reference>
<comment type="caution">
    <text evidence="1">The sequence shown here is derived from an EMBL/GenBank/DDBJ whole genome shotgun (WGS) entry which is preliminary data.</text>
</comment>
<organism evidence="1 2">
    <name type="scientific">Eumeta variegata</name>
    <name type="common">Bagworm moth</name>
    <name type="synonym">Eumeta japonica</name>
    <dbReference type="NCBI Taxonomy" id="151549"/>
    <lineage>
        <taxon>Eukaryota</taxon>
        <taxon>Metazoa</taxon>
        <taxon>Ecdysozoa</taxon>
        <taxon>Arthropoda</taxon>
        <taxon>Hexapoda</taxon>
        <taxon>Insecta</taxon>
        <taxon>Pterygota</taxon>
        <taxon>Neoptera</taxon>
        <taxon>Endopterygota</taxon>
        <taxon>Lepidoptera</taxon>
        <taxon>Glossata</taxon>
        <taxon>Ditrysia</taxon>
        <taxon>Tineoidea</taxon>
        <taxon>Psychidae</taxon>
        <taxon>Oiketicinae</taxon>
        <taxon>Eumeta</taxon>
    </lineage>
</organism>
<gene>
    <name evidence="1" type="ORF">EVAR_93896_1</name>
</gene>
<evidence type="ECO:0000313" key="2">
    <source>
        <dbReference type="Proteomes" id="UP000299102"/>
    </source>
</evidence>
<protein>
    <submittedName>
        <fullName evidence="1">Uncharacterized protein</fullName>
    </submittedName>
</protein>
<dbReference type="AlphaFoldDB" id="A0A4C1TWR1"/>
<keyword evidence="2" id="KW-1185">Reference proteome</keyword>